<feature type="transmembrane region" description="Helical" evidence="5">
    <location>
        <begin position="197"/>
        <end position="217"/>
    </location>
</feature>
<dbReference type="PANTHER" id="PTHR37422">
    <property type="entry name" value="TEICHURONIC ACID BIOSYNTHESIS PROTEIN TUAE"/>
    <property type="match status" value="1"/>
</dbReference>
<feature type="domain" description="Protein glycosylation ligase" evidence="8">
    <location>
        <begin position="162"/>
        <end position="187"/>
    </location>
</feature>
<evidence type="ECO:0000256" key="4">
    <source>
        <dbReference type="ARBA" id="ARBA00023136"/>
    </source>
</evidence>
<keyword evidence="2 5" id="KW-0812">Transmembrane</keyword>
<protein>
    <submittedName>
        <fullName evidence="9">Uncharacterized protein</fullName>
    </submittedName>
</protein>
<evidence type="ECO:0000313" key="9">
    <source>
        <dbReference type="EMBL" id="PPL15517.1"/>
    </source>
</evidence>
<comment type="caution">
    <text evidence="9">The sequence shown here is derived from an EMBL/GenBank/DDBJ whole genome shotgun (WGS) entry which is preliminary data.</text>
</comment>
<feature type="transmembrane region" description="Helical" evidence="5">
    <location>
        <begin position="68"/>
        <end position="88"/>
    </location>
</feature>
<dbReference type="Pfam" id="PF04932">
    <property type="entry name" value="Wzy_C"/>
    <property type="match status" value="1"/>
</dbReference>
<dbReference type="InterPro" id="IPR021797">
    <property type="entry name" value="Wzy_C_2"/>
</dbReference>
<dbReference type="OrthoDB" id="5596698at2"/>
<evidence type="ECO:0000256" key="3">
    <source>
        <dbReference type="ARBA" id="ARBA00022989"/>
    </source>
</evidence>
<evidence type="ECO:0000259" key="8">
    <source>
        <dbReference type="Pfam" id="PF15864"/>
    </source>
</evidence>
<dbReference type="PANTHER" id="PTHR37422:SF21">
    <property type="entry name" value="EXOQ-LIKE PROTEIN"/>
    <property type="match status" value="1"/>
</dbReference>
<keyword evidence="3 5" id="KW-1133">Transmembrane helix</keyword>
<dbReference type="InterPro" id="IPR051533">
    <property type="entry name" value="WaaL-like"/>
</dbReference>
<gene>
    <name evidence="9" type="ORF">UN63_12185</name>
</gene>
<dbReference type="Pfam" id="PF11846">
    <property type="entry name" value="Wzy_C_2"/>
    <property type="match status" value="1"/>
</dbReference>
<dbReference type="InterPro" id="IPR007016">
    <property type="entry name" value="O-antigen_ligase-rel_domated"/>
</dbReference>
<feature type="transmembrane region" description="Helical" evidence="5">
    <location>
        <begin position="38"/>
        <end position="59"/>
    </location>
</feature>
<feature type="domain" description="O-antigen ligase-related" evidence="6">
    <location>
        <begin position="207"/>
        <end position="356"/>
    </location>
</feature>
<organism evidence="9 10">
    <name type="scientific">Oceanisphaera arctica</name>
    <dbReference type="NCBI Taxonomy" id="641510"/>
    <lineage>
        <taxon>Bacteria</taxon>
        <taxon>Pseudomonadati</taxon>
        <taxon>Pseudomonadota</taxon>
        <taxon>Gammaproteobacteria</taxon>
        <taxon>Aeromonadales</taxon>
        <taxon>Aeromonadaceae</taxon>
        <taxon>Oceanisphaera</taxon>
    </lineage>
</organism>
<feature type="domain" description="Virulence factor membrane-bound polymerase C-terminal" evidence="7">
    <location>
        <begin position="376"/>
        <end position="558"/>
    </location>
</feature>
<feature type="transmembrane region" description="Helical" evidence="5">
    <location>
        <begin position="340"/>
        <end position="366"/>
    </location>
</feature>
<keyword evidence="10" id="KW-1185">Reference proteome</keyword>
<dbReference type="GO" id="GO:0016020">
    <property type="term" value="C:membrane"/>
    <property type="evidence" value="ECO:0007669"/>
    <property type="project" value="UniProtKB-SubCell"/>
</dbReference>
<reference evidence="10" key="1">
    <citation type="submission" date="2016-11" db="EMBL/GenBank/DDBJ databases">
        <authorList>
            <person name="Sisinthy S."/>
            <person name="Ara S."/>
            <person name="Gundlapally S.R."/>
        </authorList>
    </citation>
    <scope>NUCLEOTIDE SEQUENCE [LARGE SCALE GENOMIC DNA]</scope>
    <source>
        <strain evidence="10">V1-41</strain>
    </source>
</reference>
<name>A0A2P5TKE7_9GAMM</name>
<feature type="transmembrane region" description="Helical" evidence="5">
    <location>
        <begin position="287"/>
        <end position="308"/>
    </location>
</feature>
<feature type="transmembrane region" description="Helical" evidence="5">
    <location>
        <begin position="223"/>
        <end position="241"/>
    </location>
</feature>
<feature type="transmembrane region" description="Helical" evidence="5">
    <location>
        <begin position="124"/>
        <end position="146"/>
    </location>
</feature>
<feature type="transmembrane region" description="Helical" evidence="5">
    <location>
        <begin position="248"/>
        <end position="267"/>
    </location>
</feature>
<dbReference type="Proteomes" id="UP000242231">
    <property type="component" value="Unassembled WGS sequence"/>
</dbReference>
<feature type="transmembrane region" description="Helical" evidence="5">
    <location>
        <begin position="12"/>
        <end position="32"/>
    </location>
</feature>
<comment type="subcellular location">
    <subcellularLocation>
        <location evidence="1">Membrane</location>
        <topology evidence="1">Multi-pass membrane protein</topology>
    </subcellularLocation>
</comment>
<proteinExistence type="predicted"/>
<dbReference type="RefSeq" id="WP_104487027.1">
    <property type="nucleotide sequence ID" value="NZ_BMYB01000025.1"/>
</dbReference>
<accession>A0A2P5TKE7</accession>
<evidence type="ECO:0000313" key="10">
    <source>
        <dbReference type="Proteomes" id="UP000242231"/>
    </source>
</evidence>
<sequence length="595" mass="67662">MRVLAVDPARWVLVLFGLLCLFGQHVFIHHLGGAGLDLPFNAITWLFIGAMLAAGAFALQPVLVTSGFWWYLLLGAAMLWLPFFYAHAEPTRMQALPRLLGLSGGVLFYLVLQQCRFNASQRRRLLCLLLGLATVQMLFGLVQFFALPADNWFRFNTRVRLPYGIFMQRNVMSSFAGSGVLLALYLLVVVRAGRARWLMWLWCVSVAVMGIVLVLLLQSRAGLFSLLAGLLLLFPVCWLRLITRPQRWLLLAMVIFGLSIGLVVLLQSDLPRRMLEVYGELGVRYEIWATTLGVIVNHFWLGVGYGGFEPAYYAEAARLLITTGTVPQMPDGLHHPHNEVLLWLAEGGAVTLLAWLFWAWGLYFLLRHLPWSERLALVALCLPLLGHLMSEYPFGHSSVHWLWLLVVLWFFDSEHGRGRIRYRFPVWPGRSLLLLAGFGTMLYMASGLQTGYQLTHFERERFSDNTRLTAVWNPWFWQDRRELYQHSAVLAAALAAGDEERLKAYLAWSTPVIARLPRGSLLHNHLVALLALGREQDAQALAGRLRLEYPHDRQFSVEALENVKTKLAAGEAPRVYRQLTQPVGSATYYQNWYFD</sequence>
<dbReference type="EMBL" id="MPZM01000030">
    <property type="protein sequence ID" value="PPL15517.1"/>
    <property type="molecule type" value="Genomic_DNA"/>
</dbReference>
<evidence type="ECO:0000256" key="2">
    <source>
        <dbReference type="ARBA" id="ARBA00022692"/>
    </source>
</evidence>
<feature type="transmembrane region" description="Helical" evidence="5">
    <location>
        <begin position="432"/>
        <end position="452"/>
    </location>
</feature>
<feature type="transmembrane region" description="Helical" evidence="5">
    <location>
        <begin position="392"/>
        <end position="411"/>
    </location>
</feature>
<keyword evidence="4 5" id="KW-0472">Membrane</keyword>
<dbReference type="AlphaFoldDB" id="A0A2P5TKE7"/>
<evidence type="ECO:0000259" key="6">
    <source>
        <dbReference type="Pfam" id="PF04932"/>
    </source>
</evidence>
<evidence type="ECO:0000259" key="7">
    <source>
        <dbReference type="Pfam" id="PF11846"/>
    </source>
</evidence>
<feature type="transmembrane region" description="Helical" evidence="5">
    <location>
        <begin position="94"/>
        <end position="112"/>
    </location>
</feature>
<evidence type="ECO:0000256" key="5">
    <source>
        <dbReference type="SAM" id="Phobius"/>
    </source>
</evidence>
<evidence type="ECO:0000256" key="1">
    <source>
        <dbReference type="ARBA" id="ARBA00004141"/>
    </source>
</evidence>
<feature type="transmembrane region" description="Helical" evidence="5">
    <location>
        <begin position="166"/>
        <end position="190"/>
    </location>
</feature>
<dbReference type="InterPro" id="IPR031726">
    <property type="entry name" value="PglL_A"/>
</dbReference>
<dbReference type="Pfam" id="PF15864">
    <property type="entry name" value="PglL_A"/>
    <property type="match status" value="1"/>
</dbReference>